<feature type="active site" description="Nucleophile" evidence="9">
    <location>
        <position position="32"/>
    </location>
</feature>
<feature type="site" description="Contributes to redox potential value" evidence="9">
    <location>
        <position position="31"/>
    </location>
</feature>
<comment type="similarity">
    <text evidence="1 8">Belongs to the thioredoxin family.</text>
</comment>
<feature type="site" description="Deprotonates C-terminal active site Cys" evidence="9">
    <location>
        <position position="23"/>
    </location>
</feature>
<evidence type="ECO:0000256" key="7">
    <source>
        <dbReference type="NCBIfam" id="TIGR01068"/>
    </source>
</evidence>
<dbReference type="NCBIfam" id="TIGR01068">
    <property type="entry name" value="thioredoxin"/>
    <property type="match status" value="1"/>
</dbReference>
<dbReference type="InterPro" id="IPR017937">
    <property type="entry name" value="Thioredoxin_CS"/>
</dbReference>
<evidence type="ECO:0000259" key="11">
    <source>
        <dbReference type="PROSITE" id="PS51352"/>
    </source>
</evidence>
<dbReference type="EMBL" id="NFKL01000012">
    <property type="protein sequence ID" value="OUP57605.1"/>
    <property type="molecule type" value="Genomic_DNA"/>
</dbReference>
<dbReference type="PROSITE" id="PS00194">
    <property type="entry name" value="THIOREDOXIN_1"/>
    <property type="match status" value="1"/>
</dbReference>
<evidence type="ECO:0000256" key="3">
    <source>
        <dbReference type="ARBA" id="ARBA00022448"/>
    </source>
</evidence>
<dbReference type="Gene3D" id="3.40.30.10">
    <property type="entry name" value="Glutaredoxin"/>
    <property type="match status" value="1"/>
</dbReference>
<dbReference type="AlphaFoldDB" id="A0A1Y4LLP0"/>
<dbReference type="RefSeq" id="WP_087371985.1">
    <property type="nucleotide sequence ID" value="NZ_JBGKLX010000002.1"/>
</dbReference>
<dbReference type="PANTHER" id="PTHR45663">
    <property type="entry name" value="GEO12009P1"/>
    <property type="match status" value="1"/>
</dbReference>
<feature type="disulfide bond" description="Redox-active" evidence="10">
    <location>
        <begin position="29"/>
        <end position="32"/>
    </location>
</feature>
<dbReference type="PRINTS" id="PR00421">
    <property type="entry name" value="THIOREDOXIN"/>
</dbReference>
<proteinExistence type="inferred from homology"/>
<reference evidence="13" key="2">
    <citation type="journal article" date="2018" name="BMC Genomics">
        <title>Whole genome sequencing and function prediction of 133 gut anaerobes isolated from chicken caecum in pure cultures.</title>
        <authorList>
            <person name="Medvecky M."/>
            <person name="Cejkova D."/>
            <person name="Polansky O."/>
            <person name="Karasova D."/>
            <person name="Kubasova T."/>
            <person name="Cizek A."/>
            <person name="Rychlik I."/>
        </authorList>
    </citation>
    <scope>NUCLEOTIDE SEQUENCE</scope>
    <source>
        <strain evidence="13">An179</strain>
        <strain evidence="12">An180</strain>
    </source>
</reference>
<dbReference type="PROSITE" id="PS51352">
    <property type="entry name" value="THIOREDOXIN_2"/>
    <property type="match status" value="1"/>
</dbReference>
<evidence type="ECO:0000256" key="6">
    <source>
        <dbReference type="ARBA" id="ARBA00023284"/>
    </source>
</evidence>
<feature type="domain" description="Thioredoxin" evidence="11">
    <location>
        <begin position="1"/>
        <end position="103"/>
    </location>
</feature>
<dbReference type="PIRSF" id="PIRSF000077">
    <property type="entry name" value="Thioredoxin"/>
    <property type="match status" value="1"/>
</dbReference>
<gene>
    <name evidence="13" type="ORF">B5F15_09105</name>
    <name evidence="12" type="ORF">B5F17_06255</name>
</gene>
<feature type="site" description="Contributes to redox potential value" evidence="9">
    <location>
        <position position="30"/>
    </location>
</feature>
<evidence type="ECO:0000313" key="14">
    <source>
        <dbReference type="Proteomes" id="UP000195326"/>
    </source>
</evidence>
<dbReference type="InterPro" id="IPR036249">
    <property type="entry name" value="Thioredoxin-like_sf"/>
</dbReference>
<keyword evidence="5 10" id="KW-1015">Disulfide bond</keyword>
<keyword evidence="6 10" id="KW-0676">Redox-active center</keyword>
<name>A0A1Y4LLP0_9FIRM</name>
<dbReference type="PANTHER" id="PTHR45663:SF11">
    <property type="entry name" value="GEO12009P1"/>
    <property type="match status" value="1"/>
</dbReference>
<sequence>MLTLTKENFEQEVLQSDRPVLVDFWAPWCVYCRRISPVLDRMDGQSDVVIAKINIDEQPELAERFGVEVIPTFYLFQNGAHGDKLIAPGSQAQLEDWIAAQRG</sequence>
<dbReference type="SUPFAM" id="SSF52833">
    <property type="entry name" value="Thioredoxin-like"/>
    <property type="match status" value="1"/>
</dbReference>
<evidence type="ECO:0000256" key="2">
    <source>
        <dbReference type="ARBA" id="ARBA00020570"/>
    </source>
</evidence>
<evidence type="ECO:0000256" key="4">
    <source>
        <dbReference type="ARBA" id="ARBA00022982"/>
    </source>
</evidence>
<evidence type="ECO:0000256" key="5">
    <source>
        <dbReference type="ARBA" id="ARBA00023157"/>
    </source>
</evidence>
<keyword evidence="3" id="KW-0813">Transport</keyword>
<reference evidence="14 15" key="1">
    <citation type="submission" date="2017-04" db="EMBL/GenBank/DDBJ databases">
        <title>Function of individual gut microbiota members based on whole genome sequencing of pure cultures obtained from chicken caecum.</title>
        <authorList>
            <person name="Medvecky M."/>
            <person name="Cejkova D."/>
            <person name="Polansky O."/>
            <person name="Karasova D."/>
            <person name="Kubasova T."/>
            <person name="Cizek A."/>
            <person name="Rychlik I."/>
        </authorList>
    </citation>
    <scope>NUCLEOTIDE SEQUENCE [LARGE SCALE GENOMIC DNA]</scope>
    <source>
        <strain evidence="14">An179</strain>
        <strain evidence="15">An180</strain>
    </source>
</reference>
<organism evidence="13 14">
    <name type="scientific">Butyricicoccus pullicaecorum</name>
    <dbReference type="NCBI Taxonomy" id="501571"/>
    <lineage>
        <taxon>Bacteria</taxon>
        <taxon>Bacillati</taxon>
        <taxon>Bacillota</taxon>
        <taxon>Clostridia</taxon>
        <taxon>Eubacteriales</taxon>
        <taxon>Butyricicoccaceae</taxon>
        <taxon>Butyricicoccus</taxon>
    </lineage>
</organism>
<dbReference type="InterPro" id="IPR005746">
    <property type="entry name" value="Thioredoxin"/>
</dbReference>
<evidence type="ECO:0000313" key="12">
    <source>
        <dbReference type="EMBL" id="OUP53171.1"/>
    </source>
</evidence>
<dbReference type="EMBL" id="NFKK01000005">
    <property type="protein sequence ID" value="OUP53171.1"/>
    <property type="molecule type" value="Genomic_DNA"/>
</dbReference>
<dbReference type="Proteomes" id="UP000195326">
    <property type="component" value="Unassembled WGS sequence"/>
</dbReference>
<keyword evidence="4" id="KW-0249">Electron transport</keyword>
<feature type="active site" description="Nucleophile" evidence="9">
    <location>
        <position position="29"/>
    </location>
</feature>
<evidence type="ECO:0000313" key="13">
    <source>
        <dbReference type="EMBL" id="OUP57605.1"/>
    </source>
</evidence>
<protein>
    <recommendedName>
        <fullName evidence="2 7">Thioredoxin</fullName>
    </recommendedName>
</protein>
<evidence type="ECO:0000256" key="10">
    <source>
        <dbReference type="PIRSR" id="PIRSR000077-4"/>
    </source>
</evidence>
<dbReference type="InterPro" id="IPR013766">
    <property type="entry name" value="Thioredoxin_domain"/>
</dbReference>
<dbReference type="GO" id="GO:0015035">
    <property type="term" value="F:protein-disulfide reductase activity"/>
    <property type="evidence" value="ECO:0007669"/>
    <property type="project" value="UniProtKB-UniRule"/>
</dbReference>
<dbReference type="Pfam" id="PF00085">
    <property type="entry name" value="Thioredoxin"/>
    <property type="match status" value="1"/>
</dbReference>
<evidence type="ECO:0000256" key="9">
    <source>
        <dbReference type="PIRSR" id="PIRSR000077-1"/>
    </source>
</evidence>
<dbReference type="GO" id="GO:0005737">
    <property type="term" value="C:cytoplasm"/>
    <property type="evidence" value="ECO:0007669"/>
    <property type="project" value="TreeGrafter"/>
</dbReference>
<dbReference type="Proteomes" id="UP000195897">
    <property type="component" value="Unassembled WGS sequence"/>
</dbReference>
<dbReference type="STRING" id="501571.GCA_900143195_02424"/>
<evidence type="ECO:0000313" key="15">
    <source>
        <dbReference type="Proteomes" id="UP000195897"/>
    </source>
</evidence>
<dbReference type="CDD" id="cd02947">
    <property type="entry name" value="TRX_family"/>
    <property type="match status" value="1"/>
</dbReference>
<comment type="caution">
    <text evidence="13">The sequence shown here is derived from an EMBL/GenBank/DDBJ whole genome shotgun (WGS) entry which is preliminary data.</text>
</comment>
<evidence type="ECO:0000256" key="1">
    <source>
        <dbReference type="ARBA" id="ARBA00008987"/>
    </source>
</evidence>
<evidence type="ECO:0000256" key="8">
    <source>
        <dbReference type="PIRNR" id="PIRNR000077"/>
    </source>
</evidence>
<accession>A0A1Y4LLP0</accession>